<evidence type="ECO:0000256" key="3">
    <source>
        <dbReference type="ARBA" id="ARBA00022737"/>
    </source>
</evidence>
<proteinExistence type="predicted"/>
<gene>
    <name evidence="7" type="primary">clcA</name>
    <name evidence="7" type="ORF">SNEC2469_LOCUS21063</name>
</gene>
<dbReference type="GO" id="GO:0015108">
    <property type="term" value="F:chloride transmembrane transporter activity"/>
    <property type="evidence" value="ECO:0007669"/>
    <property type="project" value="InterPro"/>
</dbReference>
<dbReference type="GO" id="GO:0016020">
    <property type="term" value="C:membrane"/>
    <property type="evidence" value="ECO:0007669"/>
    <property type="project" value="UniProtKB-SubCell"/>
</dbReference>
<evidence type="ECO:0000256" key="5">
    <source>
        <dbReference type="ARBA" id="ARBA00023122"/>
    </source>
</evidence>
<dbReference type="InterPro" id="IPR014743">
    <property type="entry name" value="Cl-channel_core"/>
</dbReference>
<evidence type="ECO:0000313" key="7">
    <source>
        <dbReference type="EMBL" id="CAE7729020.1"/>
    </source>
</evidence>
<dbReference type="PANTHER" id="PTHR11689:SF136">
    <property type="entry name" value="H(+)_CL(-) EXCHANGE TRANSPORTER 7"/>
    <property type="match status" value="1"/>
</dbReference>
<dbReference type="EMBL" id="CAJNJA010037127">
    <property type="protein sequence ID" value="CAE7729020.1"/>
    <property type="molecule type" value="Genomic_DNA"/>
</dbReference>
<dbReference type="Proteomes" id="UP000601435">
    <property type="component" value="Unassembled WGS sequence"/>
</dbReference>
<dbReference type="SUPFAM" id="SSF81340">
    <property type="entry name" value="Clc chloride channel"/>
    <property type="match status" value="1"/>
</dbReference>
<organism evidence="7 8">
    <name type="scientific">Symbiodinium necroappetens</name>
    <dbReference type="NCBI Taxonomy" id="1628268"/>
    <lineage>
        <taxon>Eukaryota</taxon>
        <taxon>Sar</taxon>
        <taxon>Alveolata</taxon>
        <taxon>Dinophyceae</taxon>
        <taxon>Suessiales</taxon>
        <taxon>Symbiodiniaceae</taxon>
        <taxon>Symbiodinium</taxon>
    </lineage>
</organism>
<dbReference type="PANTHER" id="PTHR11689">
    <property type="entry name" value="CHLORIDE CHANNEL PROTEIN CLC FAMILY MEMBER"/>
    <property type="match status" value="1"/>
</dbReference>
<dbReference type="AlphaFoldDB" id="A0A812XFT4"/>
<comment type="caution">
    <text evidence="7">The sequence shown here is derived from an EMBL/GenBank/DDBJ whole genome shotgun (WGS) entry which is preliminary data.</text>
</comment>
<evidence type="ECO:0000256" key="1">
    <source>
        <dbReference type="ARBA" id="ARBA00004141"/>
    </source>
</evidence>
<dbReference type="OrthoDB" id="443465at2759"/>
<comment type="subcellular location">
    <subcellularLocation>
        <location evidence="1">Membrane</location>
        <topology evidence="1">Multi-pass membrane protein</topology>
    </subcellularLocation>
</comment>
<protein>
    <submittedName>
        <fullName evidence="7">ClcA protein</fullName>
    </submittedName>
</protein>
<keyword evidence="8" id="KW-1185">Reference proteome</keyword>
<evidence type="ECO:0000256" key="6">
    <source>
        <dbReference type="ARBA" id="ARBA00023136"/>
    </source>
</evidence>
<keyword evidence="3" id="KW-0677">Repeat</keyword>
<accession>A0A812XFT4</accession>
<dbReference type="Gene3D" id="1.10.3080.10">
    <property type="entry name" value="Clc chloride channel"/>
    <property type="match status" value="1"/>
</dbReference>
<dbReference type="InterPro" id="IPR051280">
    <property type="entry name" value="Cl-channel/antiporter"/>
</dbReference>
<evidence type="ECO:0000256" key="4">
    <source>
        <dbReference type="ARBA" id="ARBA00022989"/>
    </source>
</evidence>
<keyword evidence="4" id="KW-1133">Transmembrane helix</keyword>
<sequence>MLMGGLFGRFAGSLCGDLGLSASVSGVFAVVGSAAMLCGFKQMTLASVLIVVECVNDLSLAPIVMLSVAVSMAINWAINDRGHDEEVIHRRQLPFLEGEPPRALDAQAFAFALGLRGWNEGVGQLEDIFLLR</sequence>
<dbReference type="InterPro" id="IPR001807">
    <property type="entry name" value="ClC"/>
</dbReference>
<keyword evidence="5" id="KW-0129">CBS domain</keyword>
<evidence type="ECO:0000256" key="2">
    <source>
        <dbReference type="ARBA" id="ARBA00022692"/>
    </source>
</evidence>
<reference evidence="7" key="1">
    <citation type="submission" date="2021-02" db="EMBL/GenBank/DDBJ databases">
        <authorList>
            <person name="Dougan E. K."/>
            <person name="Rhodes N."/>
            <person name="Thang M."/>
            <person name="Chan C."/>
        </authorList>
    </citation>
    <scope>NUCLEOTIDE SEQUENCE</scope>
</reference>
<dbReference type="Pfam" id="PF00654">
    <property type="entry name" value="Voltage_CLC"/>
    <property type="match status" value="1"/>
</dbReference>
<dbReference type="PRINTS" id="PR00762">
    <property type="entry name" value="CLCHANNEL"/>
</dbReference>
<keyword evidence="2" id="KW-0812">Transmembrane</keyword>
<name>A0A812XFT4_9DINO</name>
<keyword evidence="6" id="KW-0472">Membrane</keyword>
<evidence type="ECO:0000313" key="8">
    <source>
        <dbReference type="Proteomes" id="UP000601435"/>
    </source>
</evidence>